<dbReference type="EMBL" id="AOGT01001182">
    <property type="protein sequence ID" value="EMG48242.1"/>
    <property type="molecule type" value="Genomic_DNA"/>
</dbReference>
<reference evidence="3 4" key="1">
    <citation type="submission" date="2013-02" db="EMBL/GenBank/DDBJ databases">
        <title>Genome sequence of Candida maltosa Xu316, a potential industrial strain for xylitol and ethanol production.</title>
        <authorList>
            <person name="Yu J."/>
            <person name="Wang Q."/>
            <person name="Geng X."/>
            <person name="Bao W."/>
            <person name="He P."/>
            <person name="Cai J."/>
        </authorList>
    </citation>
    <scope>NUCLEOTIDE SEQUENCE [LARGE SCALE GENOMIC DNA]</scope>
    <source>
        <strain evidence="4">Xu316</strain>
    </source>
</reference>
<dbReference type="OMA" id="KFFLPKY"/>
<accession>M3HLF0</accession>
<organism evidence="3 4">
    <name type="scientific">Candida maltosa (strain Xu316)</name>
    <name type="common">Yeast</name>
    <dbReference type="NCBI Taxonomy" id="1245528"/>
    <lineage>
        <taxon>Eukaryota</taxon>
        <taxon>Fungi</taxon>
        <taxon>Dikarya</taxon>
        <taxon>Ascomycota</taxon>
        <taxon>Saccharomycotina</taxon>
        <taxon>Pichiomycetes</taxon>
        <taxon>Debaryomycetaceae</taxon>
        <taxon>Candida/Lodderomyces clade</taxon>
        <taxon>Candida</taxon>
    </lineage>
</organism>
<gene>
    <name evidence="3" type="ORF">G210_1212</name>
</gene>
<dbReference type="InterPro" id="IPR002190">
    <property type="entry name" value="MHD_dom"/>
</dbReference>
<dbReference type="PANTHER" id="PTHR11736">
    <property type="entry name" value="MELANOMA-ASSOCIATED ANTIGEN MAGE ANTIGEN"/>
    <property type="match status" value="1"/>
</dbReference>
<feature type="region of interest" description="Disordered" evidence="1">
    <location>
        <begin position="120"/>
        <end position="146"/>
    </location>
</feature>
<dbReference type="GO" id="GO:0005634">
    <property type="term" value="C:nucleus"/>
    <property type="evidence" value="ECO:0007669"/>
    <property type="project" value="TreeGrafter"/>
</dbReference>
<dbReference type="SMART" id="SM01373">
    <property type="entry name" value="MAGE"/>
    <property type="match status" value="1"/>
</dbReference>
<proteinExistence type="predicted"/>
<dbReference type="Pfam" id="PF01454">
    <property type="entry name" value="MAGE"/>
    <property type="match status" value="1"/>
</dbReference>
<feature type="compositionally biased region" description="Low complexity" evidence="1">
    <location>
        <begin position="126"/>
        <end position="137"/>
    </location>
</feature>
<name>M3HLF0_CANMX</name>
<dbReference type="eggNOG" id="ENOG502RZAS">
    <property type="taxonomic scope" value="Eukaryota"/>
</dbReference>
<dbReference type="InterPro" id="IPR037445">
    <property type="entry name" value="MAGE"/>
</dbReference>
<dbReference type="STRING" id="1245528.M3HLF0"/>
<evidence type="ECO:0000256" key="1">
    <source>
        <dbReference type="SAM" id="MobiDB-lite"/>
    </source>
</evidence>
<dbReference type="GO" id="GO:0006281">
    <property type="term" value="P:DNA repair"/>
    <property type="evidence" value="ECO:0007669"/>
    <property type="project" value="TreeGrafter"/>
</dbReference>
<evidence type="ECO:0000313" key="4">
    <source>
        <dbReference type="Proteomes" id="UP000011777"/>
    </source>
</evidence>
<keyword evidence="4" id="KW-1185">Reference proteome</keyword>
<evidence type="ECO:0000259" key="2">
    <source>
        <dbReference type="SMART" id="SM01373"/>
    </source>
</evidence>
<comment type="caution">
    <text evidence="3">The sequence shown here is derived from an EMBL/GenBank/DDBJ whole genome shotgun (WGS) entry which is preliminary data.</text>
</comment>
<dbReference type="HOGENOM" id="CLU_049350_0_0_1"/>
<dbReference type="Proteomes" id="UP000011777">
    <property type="component" value="Unassembled WGS sequence"/>
</dbReference>
<sequence>MSTKRKIPLAELEDLDNDDDYQEVINDDVDFYGNQTPSMHESKVATPIDEGEIDHVVSQVVRLFLTRELLGKPSKPDVIRKFVKHNLGRKFTTDMLIQQADVVLKDVYGLAIQETPNLNNAKKQDQQQQQPQQTQEQQPKKPRKAAGERNAFIVVSDLSPQARNVLGELWQRDLARVTKKTDINTSKFFLPKYNKSCIPGSHHQLVKDGIMLVIISIIILNENHIQEDALLKSLRKVGLPPSLNVKNSNLNMNTVELIKELKDHDYLSENVIKGSSESENIIDYSLGKRSLVEFTPHGVFEYIKIIYGDRFDTSVAERALVTIERAYGVVLNTNEESKEVTEEPDGEQSVET</sequence>
<feature type="domain" description="MAGE" evidence="2">
    <location>
        <begin position="60"/>
        <end position="299"/>
    </location>
</feature>
<dbReference type="AlphaFoldDB" id="M3HLF0"/>
<dbReference type="OrthoDB" id="205198at2759"/>
<evidence type="ECO:0000313" key="3">
    <source>
        <dbReference type="EMBL" id="EMG48242.1"/>
    </source>
</evidence>
<dbReference type="Gene3D" id="1.10.10.1210">
    <property type="entry name" value="MAGE homology domain, winged helix WH2 motif"/>
    <property type="match status" value="1"/>
</dbReference>
<protein>
    <submittedName>
        <fullName evidence="3">Non-structural maintenance of chromosome protein, putative (Dna repair protein, putative)</fullName>
    </submittedName>
</protein>
<dbReference type="InterPro" id="IPR041899">
    <property type="entry name" value="MAGE_WH2"/>
</dbReference>
<dbReference type="PANTHER" id="PTHR11736:SF14">
    <property type="entry name" value="NSE3 HOMOLOG, SMC5-SMC6 COMPLEX COMPONENT"/>
    <property type="match status" value="1"/>
</dbReference>